<dbReference type="SUPFAM" id="SSF51430">
    <property type="entry name" value="NAD(P)-linked oxidoreductase"/>
    <property type="match status" value="1"/>
</dbReference>
<dbReference type="InterPro" id="IPR050523">
    <property type="entry name" value="AKR_Detox_Biosynth"/>
</dbReference>
<evidence type="ECO:0000259" key="2">
    <source>
        <dbReference type="Pfam" id="PF00248"/>
    </source>
</evidence>
<organism evidence="3 4">
    <name type="scientific">Phlyctema vagabunda</name>
    <dbReference type="NCBI Taxonomy" id="108571"/>
    <lineage>
        <taxon>Eukaryota</taxon>
        <taxon>Fungi</taxon>
        <taxon>Dikarya</taxon>
        <taxon>Ascomycota</taxon>
        <taxon>Pezizomycotina</taxon>
        <taxon>Leotiomycetes</taxon>
        <taxon>Helotiales</taxon>
        <taxon>Dermateaceae</taxon>
        <taxon>Phlyctema</taxon>
    </lineage>
</organism>
<feature type="domain" description="NADP-dependent oxidoreductase" evidence="2">
    <location>
        <begin position="39"/>
        <end position="334"/>
    </location>
</feature>
<evidence type="ECO:0000313" key="4">
    <source>
        <dbReference type="Proteomes" id="UP001629113"/>
    </source>
</evidence>
<evidence type="ECO:0000313" key="3">
    <source>
        <dbReference type="EMBL" id="KAL3426666.1"/>
    </source>
</evidence>
<sequence>MGSIIPTPFKSTLPVILGALEWGCFDHIDGLVDPFPTVESVAPMIDLFQSHGHNKLDTNRLYGLGRSEKLIGESDWETRGLTIETKLYPTKYRFLGELKKPYNHGPDDLREGLMDSLELLKAKKIDTWFLSAPDRSTPFEVTMKTVNDLYNEGYFVRFGLSNFKAWEVAQLQEICIKHGWVRPTVFQGIYNALLRDIEPELVHCIRHYGMSLEAAQPLASGMLAYRLTPDQVHPIGSRFDPNPDNIIGRHLRVRYLHQPYFDAMEIIHKAAKKHGFTEQECAMRWLTHHSVLDKDLGDAICVGGGTLEHLEENLTDLEKGPLPQDVVDAFEEAWTVASAHRYAYWH</sequence>
<dbReference type="CDD" id="cd19075">
    <property type="entry name" value="AKR_AKR7A1-5"/>
    <property type="match status" value="1"/>
</dbReference>
<dbReference type="InterPro" id="IPR036812">
    <property type="entry name" value="NAD(P)_OxRdtase_dom_sf"/>
</dbReference>
<dbReference type="Pfam" id="PF00248">
    <property type="entry name" value="Aldo_ket_red"/>
    <property type="match status" value="1"/>
</dbReference>
<dbReference type="EMBL" id="JBFCZG010000001">
    <property type="protein sequence ID" value="KAL3426666.1"/>
    <property type="molecule type" value="Genomic_DNA"/>
</dbReference>
<dbReference type="PANTHER" id="PTHR43364:SF4">
    <property type="entry name" value="NAD(P)-LINKED OXIDOREDUCTASE SUPERFAMILY PROTEIN"/>
    <property type="match status" value="1"/>
</dbReference>
<dbReference type="Gene3D" id="3.20.20.100">
    <property type="entry name" value="NADP-dependent oxidoreductase domain"/>
    <property type="match status" value="1"/>
</dbReference>
<reference evidence="3 4" key="1">
    <citation type="submission" date="2024-06" db="EMBL/GenBank/DDBJ databases">
        <title>Complete genome of Phlyctema vagabunda strain 19-DSS-EL-015.</title>
        <authorList>
            <person name="Fiorenzani C."/>
        </authorList>
    </citation>
    <scope>NUCLEOTIDE SEQUENCE [LARGE SCALE GENOMIC DNA]</scope>
    <source>
        <strain evidence="3 4">19-DSS-EL-015</strain>
    </source>
</reference>
<comment type="caution">
    <text evidence="3">The sequence shown here is derived from an EMBL/GenBank/DDBJ whole genome shotgun (WGS) entry which is preliminary data.</text>
</comment>
<proteinExistence type="predicted"/>
<protein>
    <submittedName>
        <fullName evidence="3">Aldo/keto reductase</fullName>
    </submittedName>
</protein>
<keyword evidence="4" id="KW-1185">Reference proteome</keyword>
<evidence type="ECO:0000256" key="1">
    <source>
        <dbReference type="ARBA" id="ARBA00023002"/>
    </source>
</evidence>
<keyword evidence="1" id="KW-0560">Oxidoreductase</keyword>
<dbReference type="Proteomes" id="UP001629113">
    <property type="component" value="Unassembled WGS sequence"/>
</dbReference>
<name>A0ABR4PUY0_9HELO</name>
<accession>A0ABR4PUY0</accession>
<gene>
    <name evidence="3" type="ORF">PVAG01_00175</name>
</gene>
<dbReference type="PANTHER" id="PTHR43364">
    <property type="entry name" value="NADH-SPECIFIC METHYLGLYOXAL REDUCTASE-RELATED"/>
    <property type="match status" value="1"/>
</dbReference>
<dbReference type="InterPro" id="IPR023210">
    <property type="entry name" value="NADP_OxRdtase_dom"/>
</dbReference>